<organism evidence="2 3">
    <name type="scientific">Byssothecium circinans</name>
    <dbReference type="NCBI Taxonomy" id="147558"/>
    <lineage>
        <taxon>Eukaryota</taxon>
        <taxon>Fungi</taxon>
        <taxon>Dikarya</taxon>
        <taxon>Ascomycota</taxon>
        <taxon>Pezizomycotina</taxon>
        <taxon>Dothideomycetes</taxon>
        <taxon>Pleosporomycetidae</taxon>
        <taxon>Pleosporales</taxon>
        <taxon>Massarineae</taxon>
        <taxon>Massarinaceae</taxon>
        <taxon>Byssothecium</taxon>
    </lineage>
</organism>
<feature type="compositionally biased region" description="Basic and acidic residues" evidence="1">
    <location>
        <begin position="8"/>
        <end position="24"/>
    </location>
</feature>
<reference evidence="2" key="1">
    <citation type="journal article" date="2020" name="Stud. Mycol.">
        <title>101 Dothideomycetes genomes: a test case for predicting lifestyles and emergence of pathogens.</title>
        <authorList>
            <person name="Haridas S."/>
            <person name="Albert R."/>
            <person name="Binder M."/>
            <person name="Bloem J."/>
            <person name="Labutti K."/>
            <person name="Salamov A."/>
            <person name="Andreopoulos B."/>
            <person name="Baker S."/>
            <person name="Barry K."/>
            <person name="Bills G."/>
            <person name="Bluhm B."/>
            <person name="Cannon C."/>
            <person name="Castanera R."/>
            <person name="Culley D."/>
            <person name="Daum C."/>
            <person name="Ezra D."/>
            <person name="Gonzalez J."/>
            <person name="Henrissat B."/>
            <person name="Kuo A."/>
            <person name="Liang C."/>
            <person name="Lipzen A."/>
            <person name="Lutzoni F."/>
            <person name="Magnuson J."/>
            <person name="Mondo S."/>
            <person name="Nolan M."/>
            <person name="Ohm R."/>
            <person name="Pangilinan J."/>
            <person name="Park H.-J."/>
            <person name="Ramirez L."/>
            <person name="Alfaro M."/>
            <person name="Sun H."/>
            <person name="Tritt A."/>
            <person name="Yoshinaga Y."/>
            <person name="Zwiers L.-H."/>
            <person name="Turgeon B."/>
            <person name="Goodwin S."/>
            <person name="Spatafora J."/>
            <person name="Crous P."/>
            <person name="Grigoriev I."/>
        </authorList>
    </citation>
    <scope>NUCLEOTIDE SEQUENCE</scope>
    <source>
        <strain evidence="2">CBS 675.92</strain>
    </source>
</reference>
<keyword evidence="3" id="KW-1185">Reference proteome</keyword>
<dbReference type="AlphaFoldDB" id="A0A6A5TR25"/>
<evidence type="ECO:0000256" key="1">
    <source>
        <dbReference type="SAM" id="MobiDB-lite"/>
    </source>
</evidence>
<dbReference type="EMBL" id="ML976997">
    <property type="protein sequence ID" value="KAF1954858.1"/>
    <property type="molecule type" value="Genomic_DNA"/>
</dbReference>
<proteinExistence type="predicted"/>
<feature type="region of interest" description="Disordered" evidence="1">
    <location>
        <begin position="1"/>
        <end position="97"/>
    </location>
</feature>
<evidence type="ECO:0000313" key="2">
    <source>
        <dbReference type="EMBL" id="KAF1954858.1"/>
    </source>
</evidence>
<evidence type="ECO:0000313" key="3">
    <source>
        <dbReference type="Proteomes" id="UP000800035"/>
    </source>
</evidence>
<accession>A0A6A5TR25</accession>
<feature type="compositionally biased region" description="Polar residues" evidence="1">
    <location>
        <begin position="28"/>
        <end position="47"/>
    </location>
</feature>
<sequence length="134" mass="14650">MSAIYTDLSKRHESKVTENEESKFKGAPNSNGPLKLSTNNPKGSTNDVGEVNEGEPTSKASDDSGLHGSSRGSPNTMDEDEKSKEAREQKEKRDRQLKLAHERMFGRVGEINYSSLGFGEVTGVGKDKYKSLQG</sequence>
<gene>
    <name evidence="2" type="ORF">CC80DRAFT_566872</name>
</gene>
<protein>
    <submittedName>
        <fullName evidence="2">Uncharacterized protein</fullName>
    </submittedName>
</protein>
<dbReference type="Proteomes" id="UP000800035">
    <property type="component" value="Unassembled WGS sequence"/>
</dbReference>
<feature type="compositionally biased region" description="Basic and acidic residues" evidence="1">
    <location>
        <begin position="81"/>
        <end position="97"/>
    </location>
</feature>
<name>A0A6A5TR25_9PLEO</name>